<evidence type="ECO:0000313" key="3">
    <source>
        <dbReference type="EMBL" id="MPM12795.1"/>
    </source>
</evidence>
<dbReference type="Pfam" id="PF07693">
    <property type="entry name" value="KAP_NTPase"/>
    <property type="match status" value="1"/>
</dbReference>
<accession>A0A644X9D6</accession>
<reference evidence="3" key="1">
    <citation type="submission" date="2019-08" db="EMBL/GenBank/DDBJ databases">
        <authorList>
            <person name="Kucharzyk K."/>
            <person name="Murdoch R.W."/>
            <person name="Higgins S."/>
            <person name="Loffler F."/>
        </authorList>
    </citation>
    <scope>NUCLEOTIDE SEQUENCE</scope>
</reference>
<dbReference type="PANTHER" id="PTHR22674:SF6">
    <property type="entry name" value="NTPASE KAP FAMILY P-LOOP DOMAIN-CONTAINING PROTEIN 1"/>
    <property type="match status" value="1"/>
</dbReference>
<proteinExistence type="predicted"/>
<dbReference type="SUPFAM" id="SSF52540">
    <property type="entry name" value="P-loop containing nucleoside triphosphate hydrolases"/>
    <property type="match status" value="1"/>
</dbReference>
<dbReference type="AlphaFoldDB" id="A0A644X9D6"/>
<protein>
    <recommendedName>
        <fullName evidence="2">KAP NTPase domain-containing protein</fullName>
    </recommendedName>
</protein>
<keyword evidence="1" id="KW-1133">Transmembrane helix</keyword>
<keyword evidence="1" id="KW-0472">Membrane</keyword>
<dbReference type="InterPro" id="IPR011646">
    <property type="entry name" value="KAP_P-loop"/>
</dbReference>
<keyword evidence="1" id="KW-0812">Transmembrane</keyword>
<dbReference type="InterPro" id="IPR016024">
    <property type="entry name" value="ARM-type_fold"/>
</dbReference>
<dbReference type="Gene3D" id="3.40.50.300">
    <property type="entry name" value="P-loop containing nucleotide triphosphate hydrolases"/>
    <property type="match status" value="1"/>
</dbReference>
<gene>
    <name evidence="3" type="ORF">SDC9_59149</name>
</gene>
<feature type="transmembrane region" description="Helical" evidence="1">
    <location>
        <begin position="146"/>
        <end position="163"/>
    </location>
</feature>
<dbReference type="EMBL" id="VSSQ01002023">
    <property type="protein sequence ID" value="MPM12795.1"/>
    <property type="molecule type" value="Genomic_DNA"/>
</dbReference>
<evidence type="ECO:0000256" key="1">
    <source>
        <dbReference type="SAM" id="Phobius"/>
    </source>
</evidence>
<comment type="caution">
    <text evidence="3">The sequence shown here is derived from an EMBL/GenBank/DDBJ whole genome shotgun (WGS) entry which is preliminary data.</text>
</comment>
<dbReference type="SUPFAM" id="SSF48371">
    <property type="entry name" value="ARM repeat"/>
    <property type="match status" value="1"/>
</dbReference>
<name>A0A644X9D6_9ZZZZ</name>
<sequence length="1258" mass="144763">MRAPTKRYFIKDVSVNKTDDDLFNYADISTVLEQILISNKPSFNIAIIGKWGLGKSSLIRLVESKLKTNKNFLFQEINAWKYEKESLRRVFLKQLWQGISGKKLQSFQEIQRHFSALINSAIPKSDGNFPDGKTIKEKIKSKVKDIFPLVILTIGTIIAFAIYKGIQASAENVLMDFLFWEKAFLSYCKNVAVTLMFPILISLLTKLHNEYKNKETQKVEFSFPLETTDDYEMFLENEILGKLKSNTEMKFVTVIDDLDRLGLDKIVEALNSIKAFVDLPNCIFIVPFDDEIIKKALAQRRKRQFGEDSDVIESELILDKLFQFKIYLPPLLKYDIKQYTIRLVEREIPDFINDYCPQEIFTRVINRIIIHTGVSTPRQVKKLVNAFVSNFLIAREREESGRVEKGLLTGDRGVEQIAIVSVLQADFNYFYDILFMDFSFIDEFIKIVQNKRLKSTVPEVLQLYFEYKARNDEDENVVDVLPPYEALLNFLISTAKYRVGNIAPFLYLAQDAISMKTGDEQQQRAIAAIESGNSATLKTMIETKPEIVEAIISYVADCTDIELPLQAVYPIVALTDNQYVAQLSDIIIERTIEPTTDFMEFSRVIKPSDVLYVAKNSKQKEYGEKAIQNYLSAVAKQATPDEDQIIDVLKVFIPEYVKISEKSQESIKNISALCVNIASVSSVITILDYTDSNSFSILWGIGWFNKLCEHIVDENDYSAEVIDSLKKSFAILLNNEYHSKVIRSCIPLFKLPPLLKVLNDIFNETVCSKLNDDVSTKIANELVVHNYDEYHEVIHEILNRIKYVINKDNSEIFTAFTQNYTKSESMGTVLVYLGINNYFTYIEKTLSAFIESIFEDDVFDDLFKKIAEYFTKSIKVELFESLKRKSSFTSQNNYTREISIISILFSCKNYSNNLEEYVTGTILSKANESQNYYIQYTYFEFIADVVGMAKNNINDQSGIETYKSKTINLFPSQRLKCFYAVERLSGNFSKEEFTKLFPYLVTNITDSEFERAFAILVDNENVRPQEDDNLNDYQKFLVNHLEKAVDPNKILKILEDISKRYFNIADLTRKAMSNTATDTKILINMITKCLIEYEAVTDAAKEIVPMFDDNQMFSVLQEIFNNLPNQLVNSIFKALIDILNESTTITVLVNVAKCAVGHTTSNSVTIFFEALKFSINRNNVIEQNIEIIMLIPKLVEIGDEIQQKEFINILYHGFLQSSSEKIQGAIIQTVKQKHWTRPFKNKLKENDDKLEIFNKLAK</sequence>
<dbReference type="PANTHER" id="PTHR22674">
    <property type="entry name" value="NTPASE, KAP FAMILY P-LOOP DOMAIN-CONTAINING 1"/>
    <property type="match status" value="1"/>
</dbReference>
<dbReference type="InterPro" id="IPR027417">
    <property type="entry name" value="P-loop_NTPase"/>
</dbReference>
<feature type="domain" description="KAP NTPase" evidence="2">
    <location>
        <begin position="28"/>
        <end position="388"/>
    </location>
</feature>
<dbReference type="InterPro" id="IPR052754">
    <property type="entry name" value="NTPase_KAP_P-loop"/>
</dbReference>
<evidence type="ECO:0000259" key="2">
    <source>
        <dbReference type="Pfam" id="PF07693"/>
    </source>
</evidence>
<organism evidence="3">
    <name type="scientific">bioreactor metagenome</name>
    <dbReference type="NCBI Taxonomy" id="1076179"/>
    <lineage>
        <taxon>unclassified sequences</taxon>
        <taxon>metagenomes</taxon>
        <taxon>ecological metagenomes</taxon>
    </lineage>
</organism>